<dbReference type="InterPro" id="IPR001841">
    <property type="entry name" value="Znf_RING"/>
</dbReference>
<feature type="domain" description="RING-type" evidence="7">
    <location>
        <begin position="138"/>
        <end position="180"/>
    </location>
</feature>
<protein>
    <recommendedName>
        <fullName evidence="10">PHD-type domain-containing protein</fullName>
    </recommendedName>
</protein>
<sequence>MAARLEYNWSKEYKNDKRLLDMREACSALFGLLNKGEVPPEPPIRAMPTKKPKAKEPTSTGSIERRLQKSASIDDGSSTADSDYVASKLQFTNPMAEMSDYESDDTPPPPKIVPKPPVENDSAEESEESDDEIAAKPCMICNLNENDSQSLVCDGCEDVFHTYCIGLLAVPKNDWFCPSCLGREYDKLTASFMTEPVQVLNQWLRHACGCDARNDNCTNEDFALTCVFTKRLLRALAVLSAKDELSESSAMLQKFSDVLAHHVTVCREDPYCAVPMCNQLRQRKTKVQIRPLQ</sequence>
<dbReference type="GO" id="GO:0008270">
    <property type="term" value="F:zinc ion binding"/>
    <property type="evidence" value="ECO:0007669"/>
    <property type="project" value="UniProtKB-KW"/>
</dbReference>
<evidence type="ECO:0000256" key="1">
    <source>
        <dbReference type="ARBA" id="ARBA00022723"/>
    </source>
</evidence>
<dbReference type="PROSITE" id="PS50089">
    <property type="entry name" value="ZF_RING_2"/>
    <property type="match status" value="1"/>
</dbReference>
<dbReference type="Gene3D" id="3.30.40.10">
    <property type="entry name" value="Zinc/RING finger domain, C3HC4 (zinc finger)"/>
    <property type="match status" value="1"/>
</dbReference>
<dbReference type="Proteomes" id="UP000243579">
    <property type="component" value="Unassembled WGS sequence"/>
</dbReference>
<dbReference type="PANTHER" id="PTHR12618:SF20">
    <property type="entry name" value="PHD AND RING FINGER DOMAIN-CONTAINING PROTEIN 1"/>
    <property type="match status" value="1"/>
</dbReference>
<dbReference type="SUPFAM" id="SSF57903">
    <property type="entry name" value="FYVE/PHD zinc finger"/>
    <property type="match status" value="1"/>
</dbReference>
<dbReference type="SMART" id="SM00249">
    <property type="entry name" value="PHD"/>
    <property type="match status" value="1"/>
</dbReference>
<feature type="compositionally biased region" description="Pro residues" evidence="5">
    <location>
        <begin position="106"/>
        <end position="117"/>
    </location>
</feature>
<dbReference type="InterPro" id="IPR019787">
    <property type="entry name" value="Znf_PHD-finger"/>
</dbReference>
<comment type="caution">
    <text evidence="8">The sequence shown here is derived from an EMBL/GenBank/DDBJ whole genome shotgun (WGS) entry which is preliminary data.</text>
</comment>
<keyword evidence="9" id="KW-1185">Reference proteome</keyword>
<dbReference type="InterPro" id="IPR001965">
    <property type="entry name" value="Znf_PHD"/>
</dbReference>
<dbReference type="Gene3D" id="1.20.1020.10">
    <property type="entry name" value="TAZ domain"/>
    <property type="match status" value="1"/>
</dbReference>
<dbReference type="InterPro" id="IPR013083">
    <property type="entry name" value="Znf_RING/FYVE/PHD"/>
</dbReference>
<evidence type="ECO:0000256" key="5">
    <source>
        <dbReference type="SAM" id="MobiDB-lite"/>
    </source>
</evidence>
<dbReference type="OrthoDB" id="432829at2759"/>
<keyword evidence="2 4" id="KW-0863">Zinc-finger</keyword>
<organism evidence="8 9">
    <name type="scientific">Achlya hypogyna</name>
    <name type="common">Oomycete</name>
    <name type="synonym">Protoachlya hypogyna</name>
    <dbReference type="NCBI Taxonomy" id="1202772"/>
    <lineage>
        <taxon>Eukaryota</taxon>
        <taxon>Sar</taxon>
        <taxon>Stramenopiles</taxon>
        <taxon>Oomycota</taxon>
        <taxon>Saprolegniomycetes</taxon>
        <taxon>Saprolegniales</taxon>
        <taxon>Achlyaceae</taxon>
        <taxon>Achlya</taxon>
    </lineage>
</organism>
<dbReference type="PROSITE" id="PS01359">
    <property type="entry name" value="ZF_PHD_1"/>
    <property type="match status" value="1"/>
</dbReference>
<keyword evidence="1" id="KW-0479">Metal-binding</keyword>
<evidence type="ECO:0000313" key="9">
    <source>
        <dbReference type="Proteomes" id="UP000243579"/>
    </source>
</evidence>
<dbReference type="PANTHER" id="PTHR12618">
    <property type="entry name" value="PHD AND RING FINGER DOMAIN-CONTAINING PROTEIN 1"/>
    <property type="match status" value="1"/>
</dbReference>
<dbReference type="STRING" id="1202772.A0A1V9ZG78"/>
<accession>A0A1V9ZG78</accession>
<dbReference type="EMBL" id="JNBR01000124">
    <property type="protein sequence ID" value="OQR96957.1"/>
    <property type="molecule type" value="Genomic_DNA"/>
</dbReference>
<name>A0A1V9ZG78_ACHHY</name>
<keyword evidence="3" id="KW-0862">Zinc</keyword>
<evidence type="ECO:0000259" key="7">
    <source>
        <dbReference type="PROSITE" id="PS50089"/>
    </source>
</evidence>
<evidence type="ECO:0000259" key="6">
    <source>
        <dbReference type="PROSITE" id="PS50016"/>
    </source>
</evidence>
<feature type="region of interest" description="Disordered" evidence="5">
    <location>
        <begin position="98"/>
        <end position="131"/>
    </location>
</feature>
<dbReference type="PROSITE" id="PS50016">
    <property type="entry name" value="ZF_PHD_2"/>
    <property type="match status" value="1"/>
</dbReference>
<feature type="domain" description="PHD-type" evidence="6">
    <location>
        <begin position="135"/>
        <end position="183"/>
    </location>
</feature>
<dbReference type="InterPro" id="IPR047157">
    <property type="entry name" value="PHRF1/Atg35"/>
</dbReference>
<dbReference type="InterPro" id="IPR011011">
    <property type="entry name" value="Znf_FYVE_PHD"/>
</dbReference>
<reference evidence="8 9" key="1">
    <citation type="journal article" date="2014" name="Genome Biol. Evol.">
        <title>The secreted proteins of Achlya hypogyna and Thraustotheca clavata identify the ancestral oomycete secretome and reveal gene acquisitions by horizontal gene transfer.</title>
        <authorList>
            <person name="Misner I."/>
            <person name="Blouin N."/>
            <person name="Leonard G."/>
            <person name="Richards T.A."/>
            <person name="Lane C.E."/>
        </authorList>
    </citation>
    <scope>NUCLEOTIDE SEQUENCE [LARGE SCALE GENOMIC DNA]</scope>
    <source>
        <strain evidence="8 9">ATCC 48635</strain>
    </source>
</reference>
<dbReference type="Pfam" id="PF00628">
    <property type="entry name" value="PHD"/>
    <property type="match status" value="1"/>
</dbReference>
<feature type="region of interest" description="Disordered" evidence="5">
    <location>
        <begin position="33"/>
        <end position="81"/>
    </location>
</feature>
<evidence type="ECO:0000313" key="8">
    <source>
        <dbReference type="EMBL" id="OQR96957.1"/>
    </source>
</evidence>
<dbReference type="InterPro" id="IPR019786">
    <property type="entry name" value="Zinc_finger_PHD-type_CS"/>
</dbReference>
<evidence type="ECO:0000256" key="4">
    <source>
        <dbReference type="PROSITE-ProRule" id="PRU00175"/>
    </source>
</evidence>
<evidence type="ECO:0000256" key="3">
    <source>
        <dbReference type="ARBA" id="ARBA00022833"/>
    </source>
</evidence>
<gene>
    <name evidence="8" type="ORF">ACHHYP_12883</name>
</gene>
<dbReference type="AlphaFoldDB" id="A0A1V9ZG78"/>
<proteinExistence type="predicted"/>
<dbReference type="InterPro" id="IPR035898">
    <property type="entry name" value="TAZ_dom_sf"/>
</dbReference>
<evidence type="ECO:0008006" key="10">
    <source>
        <dbReference type="Google" id="ProtNLM"/>
    </source>
</evidence>
<evidence type="ECO:0000256" key="2">
    <source>
        <dbReference type="ARBA" id="ARBA00022771"/>
    </source>
</evidence>
<feature type="compositionally biased region" description="Acidic residues" evidence="5">
    <location>
        <begin position="121"/>
        <end position="131"/>
    </location>
</feature>
<feature type="compositionally biased region" description="Polar residues" evidence="5">
    <location>
        <begin position="69"/>
        <end position="81"/>
    </location>
</feature>